<protein>
    <submittedName>
        <fullName evidence="1">ATP-binding protein</fullName>
    </submittedName>
</protein>
<evidence type="ECO:0000313" key="2">
    <source>
        <dbReference type="Proteomes" id="UP001057375"/>
    </source>
</evidence>
<comment type="caution">
    <text evidence="1">The sequence shown here is derived from an EMBL/GenBank/DDBJ whole genome shotgun (WGS) entry which is preliminary data.</text>
</comment>
<gene>
    <name evidence="1" type="ORF">ADUPG1_007480</name>
</gene>
<feature type="non-terminal residue" evidence="1">
    <location>
        <position position="166"/>
    </location>
</feature>
<dbReference type="Proteomes" id="UP001057375">
    <property type="component" value="Unassembled WGS sequence"/>
</dbReference>
<evidence type="ECO:0000313" key="1">
    <source>
        <dbReference type="EMBL" id="GKT33690.1"/>
    </source>
</evidence>
<dbReference type="EMBL" id="BQXS01010412">
    <property type="protein sequence ID" value="GKT33690.1"/>
    <property type="molecule type" value="Genomic_DNA"/>
</dbReference>
<name>A0ABQ5KMG9_9EUKA</name>
<dbReference type="GO" id="GO:0005524">
    <property type="term" value="F:ATP binding"/>
    <property type="evidence" value="ECO:0007669"/>
    <property type="project" value="UniProtKB-KW"/>
</dbReference>
<keyword evidence="2" id="KW-1185">Reference proteome</keyword>
<sequence>MNGWADWYESTEASLNRLEIIANQYPNRIDEFITSTTTQSDRWNNKQGNLVIPSDKLVYLQACSGNAEEALELTLAMVESLEESVRNLKLPIPNWDWQTHDSINNALTKCLVSRLKEPVPTIKIWVVEQIADLLSNEHEALEDILLTDLANRQLESECIEVLCVFL</sequence>
<reference evidence="1" key="1">
    <citation type="submission" date="2022-03" db="EMBL/GenBank/DDBJ databases">
        <title>Draft genome sequence of Aduncisulcus paluster, a free-living microaerophilic Fornicata.</title>
        <authorList>
            <person name="Yuyama I."/>
            <person name="Kume K."/>
            <person name="Tamura T."/>
            <person name="Inagaki Y."/>
            <person name="Hashimoto T."/>
        </authorList>
    </citation>
    <scope>NUCLEOTIDE SEQUENCE</scope>
    <source>
        <strain evidence="1">NY0171</strain>
    </source>
</reference>
<accession>A0ABQ5KMG9</accession>
<proteinExistence type="predicted"/>
<organism evidence="1 2">
    <name type="scientific">Aduncisulcus paluster</name>
    <dbReference type="NCBI Taxonomy" id="2918883"/>
    <lineage>
        <taxon>Eukaryota</taxon>
        <taxon>Metamonada</taxon>
        <taxon>Carpediemonas-like organisms</taxon>
        <taxon>Aduncisulcus</taxon>
    </lineage>
</organism>
<keyword evidence="1" id="KW-0547">Nucleotide-binding</keyword>
<keyword evidence="1" id="KW-0067">ATP-binding</keyword>